<accession>A0A2L2TDU1</accession>
<feature type="compositionally biased region" description="Basic residues" evidence="1">
    <location>
        <begin position="471"/>
        <end position="482"/>
    </location>
</feature>
<dbReference type="EMBL" id="LN649231">
    <property type="protein sequence ID" value="CEI68258.1"/>
    <property type="molecule type" value="Genomic_DNA"/>
</dbReference>
<sequence length="482" mass="54260">MRSFSTPPFADQPAVYGATCASIETLVQFDGLFAGIIVLDETEPTINRPRIGGNGFQATHHRGGSVTNTADGQSCRGHENPWDSIRFIRDGMEPLWARFVNVAVNLNNVAINSILDDYQDANGLRHTGAIALRNVFSGPVPNDLCKIFAICCFSHVISHLLCERNRLAQGDVLAGVHVWLYTLEKEHEREAFKLLVQNLWPESQHHLHRMDPVPPFQPGTINPSLINIQPTVMSPTNLQNFANLQQGFGFSPDLLNDTSRDLGPSSPHWQGFSPELSYVFMSSWASTPLSTTYDSPIPSQYDAQLGQSPPVASADPNTSSHLQQTSVFTAVVQYVQENGGFWYNLAGRGLVSKDFRECHAWSQERLSHKREIQRSFIVPLSSEKETRDLVSRSIVTVAEAFVERGLLQEREEIEFYMKWVGTLVFNNQTSSREFRDWIHGFRKSSTAEFVITDRSANLKRHVELPHDNNGKAKRKNKKSRRN</sequence>
<organism evidence="2 3">
    <name type="scientific">Fusarium venenatum</name>
    <dbReference type="NCBI Taxonomy" id="56646"/>
    <lineage>
        <taxon>Eukaryota</taxon>
        <taxon>Fungi</taxon>
        <taxon>Dikarya</taxon>
        <taxon>Ascomycota</taxon>
        <taxon>Pezizomycotina</taxon>
        <taxon>Sordariomycetes</taxon>
        <taxon>Hypocreomycetidae</taxon>
        <taxon>Hypocreales</taxon>
        <taxon>Nectriaceae</taxon>
        <taxon>Fusarium</taxon>
    </lineage>
</organism>
<feature type="region of interest" description="Disordered" evidence="1">
    <location>
        <begin position="298"/>
        <end position="319"/>
    </location>
</feature>
<proteinExistence type="predicted"/>
<reference evidence="3" key="1">
    <citation type="submission" date="2014-10" db="EMBL/GenBank/DDBJ databases">
        <authorList>
            <person name="King R."/>
        </authorList>
    </citation>
    <scope>NUCLEOTIDE SEQUENCE [LARGE SCALE GENOMIC DNA]</scope>
    <source>
        <strain evidence="3">A3/5</strain>
    </source>
</reference>
<feature type="compositionally biased region" description="Polar residues" evidence="1">
    <location>
        <begin position="298"/>
        <end position="307"/>
    </location>
</feature>
<evidence type="ECO:0000313" key="2">
    <source>
        <dbReference type="EMBL" id="CEI68258.1"/>
    </source>
</evidence>
<name>A0A2L2TDU1_9HYPO</name>
<dbReference type="Proteomes" id="UP000245910">
    <property type="component" value="Chromosome III"/>
</dbReference>
<protein>
    <submittedName>
        <fullName evidence="2">Uncharacterized protein</fullName>
    </submittedName>
</protein>
<evidence type="ECO:0000313" key="3">
    <source>
        <dbReference type="Proteomes" id="UP000245910"/>
    </source>
</evidence>
<dbReference type="STRING" id="56646.A0A2L2TDU1"/>
<feature type="region of interest" description="Disordered" evidence="1">
    <location>
        <begin position="462"/>
        <end position="482"/>
    </location>
</feature>
<evidence type="ECO:0000256" key="1">
    <source>
        <dbReference type="SAM" id="MobiDB-lite"/>
    </source>
</evidence>
<keyword evidence="3" id="KW-1185">Reference proteome</keyword>
<dbReference type="AlphaFoldDB" id="A0A2L2TDU1"/>